<reference evidence="3" key="1">
    <citation type="submission" date="2017-09" db="EMBL/GenBank/DDBJ databases">
        <title>Depth-based differentiation of microbial function through sediment-hosted aquifers and enrichment of novel symbionts in the deep terrestrial subsurface.</title>
        <authorList>
            <person name="Probst A.J."/>
            <person name="Ladd B."/>
            <person name="Jarett J.K."/>
            <person name="Geller-Mcgrath D.E."/>
            <person name="Sieber C.M.K."/>
            <person name="Emerson J.B."/>
            <person name="Anantharaman K."/>
            <person name="Thomas B.C."/>
            <person name="Malmstrom R."/>
            <person name="Stieglmeier M."/>
            <person name="Klingl A."/>
            <person name="Woyke T."/>
            <person name="Ryan C.M."/>
            <person name="Banfield J.F."/>
        </authorList>
    </citation>
    <scope>NUCLEOTIDE SEQUENCE [LARGE SCALE GENOMIC DNA]</scope>
</reference>
<protein>
    <submittedName>
        <fullName evidence="2">Uncharacterized protein</fullName>
    </submittedName>
</protein>
<feature type="transmembrane region" description="Helical" evidence="1">
    <location>
        <begin position="39"/>
        <end position="58"/>
    </location>
</feature>
<accession>A0A2M7U485</accession>
<sequence length="289" mass="33388">MSFKIHIMQFFNNILLKMNFSILLKKRAFKFINYIPKRVRIVAMTGAMSAAMLTSTFFPFSQTWQLFVLILLLVAYLTTYIAVFEGIDGVEWIALFIMPILFSIALYLFYSMLPVRWLTRLPFLVLFSLGYYGVLLTTNIFNIGVDRSLHLYRAAFSINFLFQSLVIFIFTMVILSFRLSFFINSFLLGLICFILSFQLFWSVELPETVGKKFITFCLVLSVPLTEFALLLSFIPMSINIAALAFTAGYYALSGIIYNYIAERLFPNVIREHVSVFVFVIVIVLLTISW</sequence>
<feature type="transmembrane region" description="Helical" evidence="1">
    <location>
        <begin position="90"/>
        <end position="110"/>
    </location>
</feature>
<dbReference type="AlphaFoldDB" id="A0A2M7U485"/>
<feature type="transmembrane region" description="Helical" evidence="1">
    <location>
        <begin position="181"/>
        <end position="201"/>
    </location>
</feature>
<evidence type="ECO:0000313" key="3">
    <source>
        <dbReference type="Proteomes" id="UP000230027"/>
    </source>
</evidence>
<keyword evidence="1" id="KW-0472">Membrane</keyword>
<organism evidence="2 3">
    <name type="scientific">Candidatus Roizmanbacteria bacterium CG_4_10_14_0_2_um_filter_36_9</name>
    <dbReference type="NCBI Taxonomy" id="1974823"/>
    <lineage>
        <taxon>Bacteria</taxon>
        <taxon>Candidatus Roizmaniibacteriota</taxon>
    </lineage>
</organism>
<feature type="transmembrane region" description="Helical" evidence="1">
    <location>
        <begin position="240"/>
        <end position="260"/>
    </location>
</feature>
<dbReference type="Proteomes" id="UP000230027">
    <property type="component" value="Unassembled WGS sequence"/>
</dbReference>
<name>A0A2M7U485_9BACT</name>
<evidence type="ECO:0000256" key="1">
    <source>
        <dbReference type="SAM" id="Phobius"/>
    </source>
</evidence>
<keyword evidence="1" id="KW-1133">Transmembrane helix</keyword>
<dbReference type="EMBL" id="PFOD01000049">
    <property type="protein sequence ID" value="PIZ65450.1"/>
    <property type="molecule type" value="Genomic_DNA"/>
</dbReference>
<feature type="transmembrane region" description="Helical" evidence="1">
    <location>
        <begin position="64"/>
        <end position="83"/>
    </location>
</feature>
<proteinExistence type="predicted"/>
<feature type="transmembrane region" description="Helical" evidence="1">
    <location>
        <begin position="213"/>
        <end position="234"/>
    </location>
</feature>
<keyword evidence="1" id="KW-0812">Transmembrane</keyword>
<comment type="caution">
    <text evidence="2">The sequence shown here is derived from an EMBL/GenBank/DDBJ whole genome shotgun (WGS) entry which is preliminary data.</text>
</comment>
<feature type="transmembrane region" description="Helical" evidence="1">
    <location>
        <begin position="122"/>
        <end position="142"/>
    </location>
</feature>
<evidence type="ECO:0000313" key="2">
    <source>
        <dbReference type="EMBL" id="PIZ65450.1"/>
    </source>
</evidence>
<feature type="transmembrane region" description="Helical" evidence="1">
    <location>
        <begin position="272"/>
        <end position="288"/>
    </location>
</feature>
<gene>
    <name evidence="2" type="ORF">COY14_02440</name>
</gene>
<feature type="transmembrane region" description="Helical" evidence="1">
    <location>
        <begin position="154"/>
        <end position="175"/>
    </location>
</feature>